<reference evidence="9 10" key="1">
    <citation type="submission" date="2023-06" db="EMBL/GenBank/DDBJ databases">
        <title>Cellulomonas sp. MW4 Whole genome sequence.</title>
        <authorList>
            <person name="Park S."/>
        </authorList>
    </citation>
    <scope>NUCLEOTIDE SEQUENCE [LARGE SCALE GENOMIC DNA]</scope>
    <source>
        <strain evidence="9 10">MW4</strain>
    </source>
</reference>
<evidence type="ECO:0000259" key="8">
    <source>
        <dbReference type="PROSITE" id="PS50893"/>
    </source>
</evidence>
<dbReference type="PROSITE" id="PS50893">
    <property type="entry name" value="ABC_TRANSPORTER_2"/>
    <property type="match status" value="1"/>
</dbReference>
<feature type="transmembrane region" description="Helical" evidence="7">
    <location>
        <begin position="20"/>
        <end position="37"/>
    </location>
</feature>
<keyword evidence="10" id="KW-1185">Reference proteome</keyword>
<gene>
    <name evidence="9" type="ORF">QRT04_08150</name>
</gene>
<keyword evidence="4 9" id="KW-0067">ATP-binding</keyword>
<accession>A0ABT7SFT5</accession>
<evidence type="ECO:0000313" key="10">
    <source>
        <dbReference type="Proteomes" id="UP001529338"/>
    </source>
</evidence>
<feature type="transmembrane region" description="Helical" evidence="7">
    <location>
        <begin position="271"/>
        <end position="292"/>
    </location>
</feature>
<dbReference type="PROSITE" id="PS00211">
    <property type="entry name" value="ABC_TRANSPORTER_1"/>
    <property type="match status" value="1"/>
</dbReference>
<keyword evidence="5 7" id="KW-1133">Transmembrane helix</keyword>
<feature type="transmembrane region" description="Helical" evidence="7">
    <location>
        <begin position="298"/>
        <end position="320"/>
    </location>
</feature>
<feature type="domain" description="ABC transporter" evidence="8">
    <location>
        <begin position="376"/>
        <end position="619"/>
    </location>
</feature>
<protein>
    <submittedName>
        <fullName evidence="9">ATP-binding cassette domain-containing protein</fullName>
    </submittedName>
</protein>
<dbReference type="Gene3D" id="1.20.1560.10">
    <property type="entry name" value="ABC transporter type 1, transmembrane domain"/>
    <property type="match status" value="1"/>
</dbReference>
<dbReference type="InterPro" id="IPR017871">
    <property type="entry name" value="ABC_transporter-like_CS"/>
</dbReference>
<dbReference type="Pfam" id="PF00005">
    <property type="entry name" value="ABC_tran"/>
    <property type="match status" value="1"/>
</dbReference>
<organism evidence="9 10">
    <name type="scientific">Cellulomonas alba</name>
    <dbReference type="NCBI Taxonomy" id="3053467"/>
    <lineage>
        <taxon>Bacteria</taxon>
        <taxon>Bacillati</taxon>
        <taxon>Actinomycetota</taxon>
        <taxon>Actinomycetes</taxon>
        <taxon>Micrococcales</taxon>
        <taxon>Cellulomonadaceae</taxon>
        <taxon>Cellulomonas</taxon>
    </lineage>
</organism>
<evidence type="ECO:0000256" key="4">
    <source>
        <dbReference type="ARBA" id="ARBA00022840"/>
    </source>
</evidence>
<dbReference type="SUPFAM" id="SSF90123">
    <property type="entry name" value="ABC transporter transmembrane region"/>
    <property type="match status" value="1"/>
</dbReference>
<dbReference type="PANTHER" id="PTHR24221:SF654">
    <property type="entry name" value="ATP-BINDING CASSETTE SUB-FAMILY B MEMBER 6"/>
    <property type="match status" value="1"/>
</dbReference>
<sequence length="646" mass="68663">MRTRLTSWWQSAVVPRRGIAQLLPAAGWPLVVGLTVLDLVVGLLPVAFVLLTSVVVGAVPSAVEGGSGSPEWAHLVRVFLAAAGVFLLRQVLAPLQTAVGVRMQRAVDGALRERAIRATLGTVGIAPLEDQRALDALSEATREFDNDFHSPGAACAGLLALLGRYVQLVGYAVVVGVVASWWAAAALVVAVLVFRYGQRGGLRRYSTAWSLVTGHRRRATYLREVAMGPAAAKEMRVFGLAGWFSDRYTEAVTAMLGPVTEQRRRIYFAPYLLYTAIGLVVAAGVLVSIGRSAAAGDIGLTALALGIQSVVAAIALGGYYPESDVPTQYGMQAVSALRAFEARAAEVEAAEEDRDGTRGAVPERVHLAPEAPAAALRFEGVTFGYLGSDRRVLDGLDLELPAGLCTAIVGVNGAGKTTLVKLLTRLHEPTGGRITVDGTDLRAVDAHEWRRHVSVIFQDFVRYELSAADNIAFGAVATARTDAAVRDAAEKAGILDVVDGLPSGFETPLSRSYEGGADLSGGQWQRIAIARSLYALGAGARVLVLDEPTSALDVRAEAAFFERFVELTRGVTSVLISHRFSSVRHADRIVVVDGGRVVEQGTHDELLATGGTYARLFHLQAERFAAGLDADGNRIEPDDELTEARA</sequence>
<comment type="subcellular location">
    <subcellularLocation>
        <location evidence="1">Cell membrane</location>
        <topology evidence="1">Multi-pass membrane protein</topology>
    </subcellularLocation>
</comment>
<evidence type="ECO:0000256" key="7">
    <source>
        <dbReference type="SAM" id="Phobius"/>
    </source>
</evidence>
<dbReference type="SUPFAM" id="SSF52540">
    <property type="entry name" value="P-loop containing nucleoside triphosphate hydrolases"/>
    <property type="match status" value="1"/>
</dbReference>
<evidence type="ECO:0000256" key="5">
    <source>
        <dbReference type="ARBA" id="ARBA00022989"/>
    </source>
</evidence>
<dbReference type="EMBL" id="JAUCGQ010000001">
    <property type="protein sequence ID" value="MDM7854899.1"/>
    <property type="molecule type" value="Genomic_DNA"/>
</dbReference>
<keyword evidence="3" id="KW-0547">Nucleotide-binding</keyword>
<dbReference type="Proteomes" id="UP001529338">
    <property type="component" value="Unassembled WGS sequence"/>
</dbReference>
<feature type="transmembrane region" description="Helical" evidence="7">
    <location>
        <begin position="75"/>
        <end position="93"/>
    </location>
</feature>
<evidence type="ECO:0000256" key="1">
    <source>
        <dbReference type="ARBA" id="ARBA00004651"/>
    </source>
</evidence>
<dbReference type="InterPro" id="IPR027417">
    <property type="entry name" value="P-loop_NTPase"/>
</dbReference>
<evidence type="ECO:0000256" key="3">
    <source>
        <dbReference type="ARBA" id="ARBA00022741"/>
    </source>
</evidence>
<dbReference type="InterPro" id="IPR036640">
    <property type="entry name" value="ABC1_TM_sf"/>
</dbReference>
<keyword evidence="2 7" id="KW-0812">Transmembrane</keyword>
<feature type="transmembrane region" description="Helical" evidence="7">
    <location>
        <begin position="168"/>
        <end position="194"/>
    </location>
</feature>
<dbReference type="RefSeq" id="WP_289454720.1">
    <property type="nucleotide sequence ID" value="NZ_JAUCGQ010000001.1"/>
</dbReference>
<dbReference type="InterPro" id="IPR039421">
    <property type="entry name" value="Type_1_exporter"/>
</dbReference>
<comment type="caution">
    <text evidence="9">The sequence shown here is derived from an EMBL/GenBank/DDBJ whole genome shotgun (WGS) entry which is preliminary data.</text>
</comment>
<dbReference type="GO" id="GO:0005524">
    <property type="term" value="F:ATP binding"/>
    <property type="evidence" value="ECO:0007669"/>
    <property type="project" value="UniProtKB-KW"/>
</dbReference>
<dbReference type="PANTHER" id="PTHR24221">
    <property type="entry name" value="ATP-BINDING CASSETTE SUB-FAMILY B"/>
    <property type="match status" value="1"/>
</dbReference>
<name>A0ABT7SFT5_9CELL</name>
<dbReference type="InterPro" id="IPR003593">
    <property type="entry name" value="AAA+_ATPase"/>
</dbReference>
<evidence type="ECO:0000256" key="6">
    <source>
        <dbReference type="ARBA" id="ARBA00023136"/>
    </source>
</evidence>
<evidence type="ECO:0000256" key="2">
    <source>
        <dbReference type="ARBA" id="ARBA00022692"/>
    </source>
</evidence>
<evidence type="ECO:0000313" key="9">
    <source>
        <dbReference type="EMBL" id="MDM7854899.1"/>
    </source>
</evidence>
<dbReference type="SMART" id="SM00382">
    <property type="entry name" value="AAA"/>
    <property type="match status" value="1"/>
</dbReference>
<keyword evidence="6 7" id="KW-0472">Membrane</keyword>
<dbReference type="InterPro" id="IPR003439">
    <property type="entry name" value="ABC_transporter-like_ATP-bd"/>
</dbReference>
<dbReference type="Gene3D" id="3.40.50.300">
    <property type="entry name" value="P-loop containing nucleotide triphosphate hydrolases"/>
    <property type="match status" value="1"/>
</dbReference>
<proteinExistence type="predicted"/>
<feature type="transmembrane region" description="Helical" evidence="7">
    <location>
        <begin position="43"/>
        <end position="63"/>
    </location>
</feature>